<feature type="domain" description="Phosphoribosyltransferase" evidence="1">
    <location>
        <begin position="8"/>
        <end position="189"/>
    </location>
</feature>
<keyword evidence="3" id="KW-1185">Reference proteome</keyword>
<accession>A0A830F7Z2</accession>
<reference evidence="2" key="1">
    <citation type="journal article" date="2014" name="Int. J. Syst. Evol. Microbiol.">
        <title>Complete genome sequence of Corynebacterium casei LMG S-19264T (=DSM 44701T), isolated from a smear-ripened cheese.</title>
        <authorList>
            <consortium name="US DOE Joint Genome Institute (JGI-PGF)"/>
            <person name="Walter F."/>
            <person name="Albersmeier A."/>
            <person name="Kalinowski J."/>
            <person name="Ruckert C."/>
        </authorList>
    </citation>
    <scope>NUCLEOTIDE SEQUENCE</scope>
    <source>
        <strain evidence="2">JCM 19596</strain>
    </source>
</reference>
<dbReference type="Gene3D" id="3.30.1310.20">
    <property type="entry name" value="PRTase-like"/>
    <property type="match status" value="1"/>
</dbReference>
<protein>
    <recommendedName>
        <fullName evidence="1">Phosphoribosyltransferase domain-containing protein</fullName>
    </recommendedName>
</protein>
<evidence type="ECO:0000259" key="1">
    <source>
        <dbReference type="Pfam" id="PF00156"/>
    </source>
</evidence>
<evidence type="ECO:0000313" key="2">
    <source>
        <dbReference type="EMBL" id="GGL72291.1"/>
    </source>
</evidence>
<dbReference type="InterPro" id="IPR000836">
    <property type="entry name" value="PRTase_dom"/>
</dbReference>
<dbReference type="AlphaFoldDB" id="A0A830F7Z2"/>
<sequence>MLDDRTDAGAALAAALRDAGVEADLVVAIPRGGLPVARPVADALGVPLDIVAAKKLGAPGDAEYAIGAAAPDGSAWLNEDAIARLGVSDAYVAEARERAAETARRKEETYRTGDPEPVAGRRVVVVDDGVATGATMLASVRRLNEAGAASVVVAVPVGPPDTLDRLRQEVDDVVALEEPAAFRAVGQFYRDFEQVTDDEARAYLRR</sequence>
<proteinExistence type="predicted"/>
<evidence type="ECO:0000313" key="3">
    <source>
        <dbReference type="Proteomes" id="UP000607197"/>
    </source>
</evidence>
<dbReference type="Pfam" id="PF00156">
    <property type="entry name" value="Pribosyltran"/>
    <property type="match status" value="1"/>
</dbReference>
<dbReference type="OrthoDB" id="56536at2157"/>
<dbReference type="CDD" id="cd06223">
    <property type="entry name" value="PRTases_typeI"/>
    <property type="match status" value="1"/>
</dbReference>
<dbReference type="Proteomes" id="UP000607197">
    <property type="component" value="Unassembled WGS sequence"/>
</dbReference>
<gene>
    <name evidence="2" type="ORF">GCM10009039_32890</name>
</gene>
<organism evidence="2 3">
    <name type="scientific">Halocalculus aciditolerans</name>
    <dbReference type="NCBI Taxonomy" id="1383812"/>
    <lineage>
        <taxon>Archaea</taxon>
        <taxon>Methanobacteriati</taxon>
        <taxon>Methanobacteriota</taxon>
        <taxon>Stenosarchaea group</taxon>
        <taxon>Halobacteria</taxon>
        <taxon>Halobacteriales</taxon>
        <taxon>Halobacteriaceae</taxon>
        <taxon>Halocalculus</taxon>
    </lineage>
</organism>
<dbReference type="Gene3D" id="3.40.50.2020">
    <property type="match status" value="1"/>
</dbReference>
<dbReference type="EMBL" id="BMPG01000007">
    <property type="protein sequence ID" value="GGL72291.1"/>
    <property type="molecule type" value="Genomic_DNA"/>
</dbReference>
<dbReference type="RefSeq" id="WP_188980845.1">
    <property type="nucleotide sequence ID" value="NZ_BMPG01000007.1"/>
</dbReference>
<reference evidence="2" key="2">
    <citation type="submission" date="2020-09" db="EMBL/GenBank/DDBJ databases">
        <authorList>
            <person name="Sun Q."/>
            <person name="Ohkuma M."/>
        </authorList>
    </citation>
    <scope>NUCLEOTIDE SEQUENCE</scope>
    <source>
        <strain evidence="2">JCM 19596</strain>
    </source>
</reference>
<name>A0A830F7Z2_9EURY</name>
<dbReference type="InterPro" id="IPR029057">
    <property type="entry name" value="PRTase-like"/>
</dbReference>
<comment type="caution">
    <text evidence="2">The sequence shown here is derived from an EMBL/GenBank/DDBJ whole genome shotgun (WGS) entry which is preliminary data.</text>
</comment>
<dbReference type="SUPFAM" id="SSF53271">
    <property type="entry name" value="PRTase-like"/>
    <property type="match status" value="1"/>
</dbReference>